<dbReference type="HAMAP" id="MF_00993">
    <property type="entry name" value="MqnE"/>
    <property type="match status" value="1"/>
</dbReference>
<dbReference type="AlphaFoldDB" id="A0A6J4TE58"/>
<dbReference type="EC" id="2.5.1.120" evidence="6"/>
<comment type="function">
    <text evidence="6">Radical SAM enzyme that catalyzes the addition of the adenosyl radical to the double bond of 3-[(1-carboxyvinyl)oxy]benzoate, leading to aminodeoxyfutalosine (AFL), a key intermediate in the formation of menaquinone (MK, vitamin K2) from chorismate.</text>
</comment>
<dbReference type="InterPro" id="IPR045567">
    <property type="entry name" value="CofH/MnqC-like_C"/>
</dbReference>
<dbReference type="InterPro" id="IPR058240">
    <property type="entry name" value="rSAM_sf"/>
</dbReference>
<dbReference type="SFLD" id="SFLDS00029">
    <property type="entry name" value="Radical_SAM"/>
    <property type="match status" value="1"/>
</dbReference>
<dbReference type="PROSITE" id="PS51918">
    <property type="entry name" value="RADICAL_SAM"/>
    <property type="match status" value="1"/>
</dbReference>
<feature type="domain" description="Radical SAM core" evidence="9">
    <location>
        <begin position="57"/>
        <end position="293"/>
    </location>
</feature>
<keyword evidence="6 10" id="KW-0808">Transferase</keyword>
<feature type="binding site" evidence="6 7">
    <location>
        <position position="75"/>
    </location>
    <ligand>
        <name>[4Fe-4S] cluster</name>
        <dbReference type="ChEBI" id="CHEBI:49883"/>
        <note>4Fe-4S-S-AdoMet</note>
    </ligand>
</feature>
<evidence type="ECO:0000256" key="7">
    <source>
        <dbReference type="PIRSR" id="PIRSR004762-1"/>
    </source>
</evidence>
<dbReference type="Pfam" id="PF19288">
    <property type="entry name" value="CofH_C"/>
    <property type="match status" value="1"/>
</dbReference>
<dbReference type="Gene3D" id="3.20.20.70">
    <property type="entry name" value="Aldolase class I"/>
    <property type="match status" value="1"/>
</dbReference>
<accession>A0A6J4TE58</accession>
<dbReference type="InterPro" id="IPR006638">
    <property type="entry name" value="Elp3/MiaA/NifB-like_rSAM"/>
</dbReference>
<protein>
    <recommendedName>
        <fullName evidence="6">Aminodeoxyfutalosine synthase</fullName>
        <shortName evidence="6">AFL synthase</shortName>
        <shortName evidence="6">Aminofutalosine synthase</shortName>
        <ecNumber evidence="6">2.5.1.120</ecNumber>
    </recommendedName>
    <alternativeName>
        <fullName evidence="6">Menaquinone biosynthetic enzyme MqnE</fullName>
    </alternativeName>
</protein>
<evidence type="ECO:0000256" key="3">
    <source>
        <dbReference type="ARBA" id="ARBA00022723"/>
    </source>
</evidence>
<reference evidence="10" key="1">
    <citation type="submission" date="2020-02" db="EMBL/GenBank/DDBJ databases">
        <authorList>
            <person name="Meier V. D."/>
        </authorList>
    </citation>
    <scope>NUCLEOTIDE SEQUENCE</scope>
    <source>
        <strain evidence="10">AVDCRST_MAG79</strain>
    </source>
</reference>
<evidence type="ECO:0000256" key="4">
    <source>
        <dbReference type="ARBA" id="ARBA00023004"/>
    </source>
</evidence>
<evidence type="ECO:0000256" key="8">
    <source>
        <dbReference type="PIRSR" id="PIRSR004762-2"/>
    </source>
</evidence>
<feature type="binding site" evidence="8">
    <location>
        <position position="184"/>
    </location>
    <ligand>
        <name>S-adenosyl-L-methionine</name>
        <dbReference type="ChEBI" id="CHEBI:59789"/>
    </ligand>
</feature>
<evidence type="ECO:0000256" key="6">
    <source>
        <dbReference type="HAMAP-Rule" id="MF_00993"/>
    </source>
</evidence>
<proteinExistence type="inferred from homology"/>
<dbReference type="CDD" id="cd01335">
    <property type="entry name" value="Radical_SAM"/>
    <property type="match status" value="1"/>
</dbReference>
<comment type="similarity">
    <text evidence="6">Belongs to the radical SAM superfamily. MqnE family.</text>
</comment>
<keyword evidence="3 6" id="KW-0479">Metal-binding</keyword>
<keyword evidence="2 6" id="KW-0949">S-adenosyl-L-methionine</keyword>
<dbReference type="InterPro" id="IPR007197">
    <property type="entry name" value="rSAM"/>
</dbReference>
<dbReference type="NCBIfam" id="TIGR03700">
    <property type="entry name" value="mena_SCO4494"/>
    <property type="match status" value="1"/>
</dbReference>
<sequence length="369" mass="41601">MATVTRSTELLPIREKVLAGERLDLDDGIALLESDDLLTLGDLADTARRVRGGSDDVFFVNNLYLNHTTICRVKCKFCAFAKTSKQPGAKLWDIDDLVEHAVTLRRTQDFTEIHMVGGENPHLDLGYYVDVTRALRQALPDVHLKLFTASEIHHMTKLSGLEHEEVLRELVAAGLDTLPGGGAEIFAPRVRKIIAPGKEPAEYWFRVHRAAHAMGLRTHCTMLYNHVETFEERIDHLLRLRDLQDETGGFMAFIPLPFHPQNTVFERRGWTFTTGADDLKMIAVSRLMLDNIEHVKAYWIMISTPLAQIALHFGADDVQGTVVEEQIAHAAGAVTPTEEKVEALVHLIAEAGRVPVQRDTFYRELRRWA</sequence>
<dbReference type="SUPFAM" id="SSF102114">
    <property type="entry name" value="Radical SAM enzymes"/>
    <property type="match status" value="1"/>
</dbReference>
<evidence type="ECO:0000256" key="5">
    <source>
        <dbReference type="ARBA" id="ARBA00023014"/>
    </source>
</evidence>
<dbReference type="SFLD" id="SFLDG01389">
    <property type="entry name" value="menaquinone_synthsis_involved"/>
    <property type="match status" value="1"/>
</dbReference>
<comment type="cofactor">
    <cofactor evidence="6 7">
        <name>[4Fe-4S] cluster</name>
        <dbReference type="ChEBI" id="CHEBI:49883"/>
    </cofactor>
    <text evidence="6 7">Binds 1 [4Fe-4S] cluster. The cluster is coordinated with 3 cysteines and an exchangeable S-adenosyl-L-methionine.</text>
</comment>
<feature type="binding site" evidence="6 7">
    <location>
        <position position="71"/>
    </location>
    <ligand>
        <name>[4Fe-4S] cluster</name>
        <dbReference type="ChEBI" id="CHEBI:49883"/>
        <note>4Fe-4S-S-AdoMet</note>
    </ligand>
</feature>
<feature type="binding site" evidence="8">
    <location>
        <position position="77"/>
    </location>
    <ligand>
        <name>S-adenosyl-L-methionine</name>
        <dbReference type="ChEBI" id="CHEBI:59789"/>
    </ligand>
</feature>
<evidence type="ECO:0000256" key="2">
    <source>
        <dbReference type="ARBA" id="ARBA00022691"/>
    </source>
</evidence>
<dbReference type="SMART" id="SM00729">
    <property type="entry name" value="Elp3"/>
    <property type="match status" value="1"/>
</dbReference>
<dbReference type="InterPro" id="IPR013785">
    <property type="entry name" value="Aldolase_TIM"/>
</dbReference>
<keyword evidence="6" id="KW-0474">Menaquinone biosynthesis</keyword>
<dbReference type="SFLD" id="SFLDF00343">
    <property type="entry name" value="aminofutalosine_synthase_(mqnE"/>
    <property type="match status" value="1"/>
</dbReference>
<evidence type="ECO:0000256" key="1">
    <source>
        <dbReference type="ARBA" id="ARBA00022485"/>
    </source>
</evidence>
<dbReference type="GO" id="GO:0005506">
    <property type="term" value="F:iron ion binding"/>
    <property type="evidence" value="ECO:0007669"/>
    <property type="project" value="UniProtKB-UniRule"/>
</dbReference>
<name>A0A6J4TE58_9ACTN</name>
<dbReference type="InterPro" id="IPR022432">
    <property type="entry name" value="MqnE"/>
</dbReference>
<feature type="binding site" evidence="6 7">
    <location>
        <position position="78"/>
    </location>
    <ligand>
        <name>[4Fe-4S] cluster</name>
        <dbReference type="ChEBI" id="CHEBI:49883"/>
        <note>4Fe-4S-S-AdoMet</note>
    </ligand>
</feature>
<dbReference type="InterPro" id="IPR034405">
    <property type="entry name" value="F420"/>
</dbReference>
<organism evidence="10">
    <name type="scientific">uncultured Thermoleophilia bacterium</name>
    <dbReference type="NCBI Taxonomy" id="1497501"/>
    <lineage>
        <taxon>Bacteria</taxon>
        <taxon>Bacillati</taxon>
        <taxon>Actinomycetota</taxon>
        <taxon>Thermoleophilia</taxon>
        <taxon>environmental samples</taxon>
    </lineage>
</organism>
<dbReference type="PIRSF" id="PIRSF004762">
    <property type="entry name" value="CHP00423"/>
    <property type="match status" value="1"/>
</dbReference>
<dbReference type="GO" id="GO:0044689">
    <property type="term" value="F:7,8-didemethyl-8-hydroxy-5-deazariboflavin synthase activity"/>
    <property type="evidence" value="ECO:0007669"/>
    <property type="project" value="TreeGrafter"/>
</dbReference>
<keyword evidence="4 6" id="KW-0408">Iron</keyword>
<comment type="catalytic activity">
    <reaction evidence="6">
        <text>3-[(1-carboxyvinyl)-oxy]benzoate + S-adenosyl-L-methionine + H2O = 6-amino-6-deoxyfutalosine + hydrogencarbonate + L-methionine + H(+)</text>
        <dbReference type="Rhea" id="RHEA:33075"/>
        <dbReference type="ChEBI" id="CHEBI:15377"/>
        <dbReference type="ChEBI" id="CHEBI:15378"/>
        <dbReference type="ChEBI" id="CHEBI:17544"/>
        <dbReference type="ChEBI" id="CHEBI:57844"/>
        <dbReference type="ChEBI" id="CHEBI:59789"/>
        <dbReference type="ChEBI" id="CHEBI:64286"/>
        <dbReference type="ChEBI" id="CHEBI:76981"/>
        <dbReference type="EC" id="2.5.1.120"/>
    </reaction>
</comment>
<comment type="pathway">
    <text evidence="6">Quinol/quinone metabolism; menaquinone biosynthesis.</text>
</comment>
<dbReference type="GO" id="GO:0009234">
    <property type="term" value="P:menaquinone biosynthetic process"/>
    <property type="evidence" value="ECO:0007669"/>
    <property type="project" value="UniProtKB-UniRule"/>
</dbReference>
<dbReference type="PANTHER" id="PTHR43076:SF7">
    <property type="entry name" value="AMINODEOXYFUTALOSINE SYNTHASE"/>
    <property type="match status" value="1"/>
</dbReference>
<dbReference type="EMBL" id="CADCWC010000038">
    <property type="protein sequence ID" value="CAA9521419.1"/>
    <property type="molecule type" value="Genomic_DNA"/>
</dbReference>
<dbReference type="GO" id="GO:0051539">
    <property type="term" value="F:4 iron, 4 sulfur cluster binding"/>
    <property type="evidence" value="ECO:0007669"/>
    <property type="project" value="UniProtKB-KW"/>
</dbReference>
<dbReference type="InterPro" id="IPR020050">
    <property type="entry name" value="FO_synthase_su2"/>
</dbReference>
<dbReference type="SFLD" id="SFLDG01064">
    <property type="entry name" value="F420__menaquinone_cofactor_bio"/>
    <property type="match status" value="1"/>
</dbReference>
<dbReference type="PANTHER" id="PTHR43076">
    <property type="entry name" value="FO SYNTHASE (COFH)"/>
    <property type="match status" value="1"/>
</dbReference>
<keyword evidence="1 6" id="KW-0004">4Fe-4S</keyword>
<evidence type="ECO:0000313" key="10">
    <source>
        <dbReference type="EMBL" id="CAA9521419.1"/>
    </source>
</evidence>
<gene>
    <name evidence="6" type="primary">mqnE</name>
    <name evidence="10" type="ORF">AVDCRST_MAG79-219</name>
</gene>
<keyword evidence="5 6" id="KW-0411">Iron-sulfur</keyword>
<evidence type="ECO:0000259" key="9">
    <source>
        <dbReference type="PROSITE" id="PS51918"/>
    </source>
</evidence>
<dbReference type="UniPathway" id="UPA00079"/>
<dbReference type="GO" id="GO:0102573">
    <property type="term" value="F:aminodeoxyfutalosine synthase activity"/>
    <property type="evidence" value="ECO:0007669"/>
    <property type="project" value="UniProtKB-EC"/>
</dbReference>
<dbReference type="NCBIfam" id="TIGR00423">
    <property type="entry name" value="CofH family radical SAM protein"/>
    <property type="match status" value="1"/>
</dbReference>
<dbReference type="Pfam" id="PF04055">
    <property type="entry name" value="Radical_SAM"/>
    <property type="match status" value="1"/>
</dbReference>